<keyword evidence="1" id="KW-0472">Membrane</keyword>
<evidence type="ECO:0000313" key="2">
    <source>
        <dbReference type="EMBL" id="CBH15096.1"/>
    </source>
</evidence>
<evidence type="ECO:0000313" key="3">
    <source>
        <dbReference type="Proteomes" id="UP000002316"/>
    </source>
</evidence>
<protein>
    <submittedName>
        <fullName evidence="2">Uncharacterized protein</fullName>
    </submittedName>
</protein>
<accession>D0A1F4</accession>
<dbReference type="RefSeq" id="XP_011777362.1">
    <property type="nucleotide sequence ID" value="XM_011779060.1"/>
</dbReference>
<reference evidence="3" key="1">
    <citation type="journal article" date="2010" name="PLoS Negl. Trop. Dis.">
        <title>The genome sequence of Trypanosoma brucei gambiense, causative agent of chronic human african trypanosomiasis.</title>
        <authorList>
            <person name="Jackson A.P."/>
            <person name="Sanders M."/>
            <person name="Berry A."/>
            <person name="McQuillan J."/>
            <person name="Aslett M.A."/>
            <person name="Quail M.A."/>
            <person name="Chukualim B."/>
            <person name="Capewell P."/>
            <person name="MacLeod A."/>
            <person name="Melville S.E."/>
            <person name="Gibson W."/>
            <person name="Barry J.D."/>
            <person name="Berriman M."/>
            <person name="Hertz-Fowler C."/>
        </authorList>
    </citation>
    <scope>NUCLEOTIDE SEQUENCE [LARGE SCALE GENOMIC DNA]</scope>
    <source>
        <strain evidence="3">MHOM/CI/86/DAL972</strain>
    </source>
</reference>
<organism evidence="2 3">
    <name type="scientific">Trypanosoma brucei gambiense (strain MHOM/CI/86/DAL972)</name>
    <dbReference type="NCBI Taxonomy" id="679716"/>
    <lineage>
        <taxon>Eukaryota</taxon>
        <taxon>Discoba</taxon>
        <taxon>Euglenozoa</taxon>
        <taxon>Kinetoplastea</taxon>
        <taxon>Metakinetoplastina</taxon>
        <taxon>Trypanosomatida</taxon>
        <taxon>Trypanosomatidae</taxon>
        <taxon>Trypanosoma</taxon>
    </lineage>
</organism>
<feature type="transmembrane region" description="Helical" evidence="1">
    <location>
        <begin position="21"/>
        <end position="49"/>
    </location>
</feature>
<dbReference type="KEGG" id="tbg:TbgDal_X1770"/>
<proteinExistence type="predicted"/>
<dbReference type="GeneID" id="23865009"/>
<evidence type="ECO:0000256" key="1">
    <source>
        <dbReference type="SAM" id="Phobius"/>
    </source>
</evidence>
<feature type="transmembrane region" description="Helical" evidence="1">
    <location>
        <begin position="69"/>
        <end position="89"/>
    </location>
</feature>
<keyword evidence="1" id="KW-0812">Transmembrane</keyword>
<dbReference type="Proteomes" id="UP000002316">
    <property type="component" value="Chromosome 10"/>
</dbReference>
<dbReference type="EMBL" id="FN554973">
    <property type="protein sequence ID" value="CBH15096.1"/>
    <property type="molecule type" value="Genomic_DNA"/>
</dbReference>
<sequence length="132" mass="14774">MWACSCNQHWLTRHPPRMQKCFLYLFLNFPLLLKGLVPFRPTGLFLFLFCPQTQSSFSSFSSRDLHNCATLAMSSLLFGSLSLFIYSFYSLPTLQASVTPSLNSLSAILWAPRKCGGRNLITTGGPARANKC</sequence>
<keyword evidence="1" id="KW-1133">Transmembrane helix</keyword>
<name>D0A1F4_TRYB9</name>
<gene>
    <name evidence="2" type="ORF">TbgDal_X1770</name>
</gene>
<dbReference type="AlphaFoldDB" id="D0A1F4"/>